<name>A0A9W7SK11_9PEZI</name>
<dbReference type="GO" id="GO:0016787">
    <property type="term" value="F:hydrolase activity"/>
    <property type="evidence" value="ECO:0007669"/>
    <property type="project" value="UniProtKB-KW"/>
</dbReference>
<proteinExistence type="predicted"/>
<dbReference type="Proteomes" id="UP001138500">
    <property type="component" value="Unassembled WGS sequence"/>
</dbReference>
<organism evidence="1 2">
    <name type="scientific">Teratosphaeria destructans</name>
    <dbReference type="NCBI Taxonomy" id="418781"/>
    <lineage>
        <taxon>Eukaryota</taxon>
        <taxon>Fungi</taxon>
        <taxon>Dikarya</taxon>
        <taxon>Ascomycota</taxon>
        <taxon>Pezizomycotina</taxon>
        <taxon>Dothideomycetes</taxon>
        <taxon>Dothideomycetidae</taxon>
        <taxon>Mycosphaerellales</taxon>
        <taxon>Teratosphaeriaceae</taxon>
        <taxon>Teratosphaeria</taxon>
    </lineage>
</organism>
<dbReference type="OrthoDB" id="408373at2759"/>
<keyword evidence="1" id="KW-0378">Hydrolase</keyword>
<dbReference type="InterPro" id="IPR029058">
    <property type="entry name" value="AB_hydrolase_fold"/>
</dbReference>
<dbReference type="SUPFAM" id="SSF53474">
    <property type="entry name" value="alpha/beta-Hydrolases"/>
    <property type="match status" value="1"/>
</dbReference>
<evidence type="ECO:0000313" key="1">
    <source>
        <dbReference type="EMBL" id="KAH9818172.1"/>
    </source>
</evidence>
<accession>A0A9W7SK11</accession>
<keyword evidence="2" id="KW-1185">Reference proteome</keyword>
<protein>
    <submittedName>
        <fullName evidence="1">Alpha/beta fold hydrolase</fullName>
    </submittedName>
</protein>
<comment type="caution">
    <text evidence="1">The sequence shown here is derived from an EMBL/GenBank/DDBJ whole genome shotgun (WGS) entry which is preliminary data.</text>
</comment>
<dbReference type="AlphaFoldDB" id="A0A9W7SK11"/>
<evidence type="ECO:0000313" key="2">
    <source>
        <dbReference type="Proteomes" id="UP001138500"/>
    </source>
</evidence>
<reference evidence="1 2" key="1">
    <citation type="journal article" date="2018" name="IMA Fungus">
        <title>IMA Genome-F 10: Nine draft genome sequences of Claviceps purpurea s.lat., including C. arundinis, C. humidiphila, and C. cf. spartinae, pseudomolecules for the pitch canker pathogen Fusarium circinatum, draft genome of Davidsoniella eucalypti, Grosmannia galeiformis, Quambalaria eucalypti, and Teratosphaeria destructans.</title>
        <authorList>
            <person name="Wingfield B.D."/>
            <person name="Liu M."/>
            <person name="Nguyen H.D."/>
            <person name="Lane F.A."/>
            <person name="Morgan S.W."/>
            <person name="De Vos L."/>
            <person name="Wilken P.M."/>
            <person name="Duong T.A."/>
            <person name="Aylward J."/>
            <person name="Coetzee M.P."/>
            <person name="Dadej K."/>
            <person name="De Beer Z.W."/>
            <person name="Findlay W."/>
            <person name="Havenga M."/>
            <person name="Kolarik M."/>
            <person name="Menzies J.G."/>
            <person name="Naidoo K."/>
            <person name="Pochopski O."/>
            <person name="Shoukouhi P."/>
            <person name="Santana Q.C."/>
            <person name="Seifert K.A."/>
            <person name="Soal N."/>
            <person name="Steenkamp E.T."/>
            <person name="Tatham C.T."/>
            <person name="van der Nest M.A."/>
            <person name="Wingfield M.J."/>
        </authorList>
    </citation>
    <scope>NUCLEOTIDE SEQUENCE [LARGE SCALE GENOMIC DNA]</scope>
    <source>
        <strain evidence="1">CMW44962</strain>
    </source>
</reference>
<reference evidence="1 2" key="2">
    <citation type="journal article" date="2021" name="Curr. Genet.">
        <title>Genetic response to nitrogen starvation in the aggressive Eucalyptus foliar pathogen Teratosphaeria destructans.</title>
        <authorList>
            <person name="Havenga M."/>
            <person name="Wingfield B.D."/>
            <person name="Wingfield M.J."/>
            <person name="Dreyer L.L."/>
            <person name="Roets F."/>
            <person name="Aylward J."/>
        </authorList>
    </citation>
    <scope>NUCLEOTIDE SEQUENCE [LARGE SCALE GENOMIC DNA]</scope>
    <source>
        <strain evidence="1">CMW44962</strain>
    </source>
</reference>
<dbReference type="Gene3D" id="3.40.50.1820">
    <property type="entry name" value="alpha/beta hydrolase"/>
    <property type="match status" value="1"/>
</dbReference>
<dbReference type="EMBL" id="RIBY02002356">
    <property type="protein sequence ID" value="KAH9818172.1"/>
    <property type="molecule type" value="Genomic_DNA"/>
</dbReference>
<sequence>MYDVRERSKDITIPAFVSVGRHGWIKPTKMSEDLAKELPNATRVVYERRVHLAALEEKTKYHKESRE</sequence>
<gene>
    <name evidence="1" type="ORF">Tdes44962_MAKER05366</name>
</gene>